<protein>
    <submittedName>
        <fullName evidence="1">Uncharacterized protein</fullName>
    </submittedName>
</protein>
<evidence type="ECO:0000313" key="2">
    <source>
        <dbReference type="Proteomes" id="UP001307849"/>
    </source>
</evidence>
<keyword evidence="2" id="KW-1185">Reference proteome</keyword>
<sequence>MYLGASYLVDQTAIISQYHTVIRGKRTVNKLSVASDHVSRQSFTKFAREAWRKGPYCALEDIRGTVRDMTLVWGVQGLVELSQLFEKAVNSKMHHGFRHPEAHMETLTMFLTTPRAAQTTSYSTPTVTTISIPSTIPLHPDPEPTRRYLDGGVNGDCFPVEPLSTEYQHQCWVPIYNESLINDEVTQSLIPCCYGRLDVAEGCGYQCITNFTEDHGDHGGDLRFTAPIKWWADCLNKSPLPRRPIPDTTPANWTSQVGMSMCVERPSPSVMGVRATVEQRLLAVMLIIGVILPWL</sequence>
<proteinExistence type="predicted"/>
<dbReference type="Proteomes" id="UP001307849">
    <property type="component" value="Unassembled WGS sequence"/>
</dbReference>
<comment type="caution">
    <text evidence="1">The sequence shown here is derived from an EMBL/GenBank/DDBJ whole genome shotgun (WGS) entry which is preliminary data.</text>
</comment>
<dbReference type="AlphaFoldDB" id="A0AAN8NP18"/>
<evidence type="ECO:0000313" key="1">
    <source>
        <dbReference type="EMBL" id="KAK6515029.1"/>
    </source>
</evidence>
<reference evidence="1 2" key="1">
    <citation type="submission" date="2019-10" db="EMBL/GenBank/DDBJ databases">
        <authorList>
            <person name="Palmer J.M."/>
        </authorList>
    </citation>
    <scope>NUCLEOTIDE SEQUENCE [LARGE SCALE GENOMIC DNA]</scope>
    <source>
        <strain evidence="1 2">TWF506</strain>
    </source>
</reference>
<name>A0AAN8NP18_9PEZI</name>
<dbReference type="EMBL" id="JAVHJM010000004">
    <property type="protein sequence ID" value="KAK6515029.1"/>
    <property type="molecule type" value="Genomic_DNA"/>
</dbReference>
<gene>
    <name evidence="1" type="ORF">TWF506_007382</name>
</gene>
<organism evidence="1 2">
    <name type="scientific">Arthrobotrys conoides</name>
    <dbReference type="NCBI Taxonomy" id="74498"/>
    <lineage>
        <taxon>Eukaryota</taxon>
        <taxon>Fungi</taxon>
        <taxon>Dikarya</taxon>
        <taxon>Ascomycota</taxon>
        <taxon>Pezizomycotina</taxon>
        <taxon>Orbiliomycetes</taxon>
        <taxon>Orbiliales</taxon>
        <taxon>Orbiliaceae</taxon>
        <taxon>Arthrobotrys</taxon>
    </lineage>
</organism>
<accession>A0AAN8NP18</accession>